<name>A0A7Z7JCY6_9BURK</name>
<proteinExistence type="predicted"/>
<protein>
    <submittedName>
        <fullName evidence="2">Uncharacterized protein</fullName>
    </submittedName>
</protein>
<dbReference type="Proteomes" id="UP000257139">
    <property type="component" value="Chromosome CBM2594_b"/>
</dbReference>
<evidence type="ECO:0000313" key="2">
    <source>
        <dbReference type="EMBL" id="SPC21005.1"/>
    </source>
</evidence>
<accession>A0A7Z7JCY6</accession>
<evidence type="ECO:0000256" key="1">
    <source>
        <dbReference type="SAM" id="MobiDB-lite"/>
    </source>
</evidence>
<organism evidence="2 3">
    <name type="scientific">Cupriavidus taiwanensis</name>
    <dbReference type="NCBI Taxonomy" id="164546"/>
    <lineage>
        <taxon>Bacteria</taxon>
        <taxon>Pseudomonadati</taxon>
        <taxon>Pseudomonadota</taxon>
        <taxon>Betaproteobacteria</taxon>
        <taxon>Burkholderiales</taxon>
        <taxon>Burkholderiaceae</taxon>
        <taxon>Cupriavidus</taxon>
    </lineage>
</organism>
<feature type="region of interest" description="Disordered" evidence="1">
    <location>
        <begin position="1"/>
        <end position="24"/>
    </location>
</feature>
<dbReference type="AlphaFoldDB" id="A0A7Z7JCY6"/>
<feature type="compositionally biased region" description="Low complexity" evidence="1">
    <location>
        <begin position="1"/>
        <end position="14"/>
    </location>
</feature>
<gene>
    <name evidence="2" type="ORF">CBM2594_B10109</name>
</gene>
<dbReference type="EMBL" id="LT978514">
    <property type="protein sequence ID" value="SPC21005.1"/>
    <property type="molecule type" value="Genomic_DNA"/>
</dbReference>
<evidence type="ECO:0000313" key="3">
    <source>
        <dbReference type="Proteomes" id="UP000257139"/>
    </source>
</evidence>
<sequence>MGRPGRAAGARVARGGTGRGAGRRTCRQCARAGHAGGNARISGFGQRRFAASYNRLKMGTLKSRGYKANKSARGPKHLDRQFASIIQEHKLCMTRS</sequence>
<reference evidence="2 3" key="1">
    <citation type="submission" date="2018-01" db="EMBL/GenBank/DDBJ databases">
        <authorList>
            <person name="Clerissi C."/>
        </authorList>
    </citation>
    <scope>NUCLEOTIDE SEQUENCE [LARGE SCALE GENOMIC DNA]</scope>
    <source>
        <strain evidence="2">Cupriavidus taiwanensis STM 6021</strain>
    </source>
</reference>